<dbReference type="InterPro" id="IPR038595">
    <property type="entry name" value="LOR_sf"/>
</dbReference>
<comment type="similarity">
    <text evidence="1">Belongs to the LOR family.</text>
</comment>
<evidence type="ECO:0000313" key="3">
    <source>
        <dbReference type="Proteomes" id="UP000836841"/>
    </source>
</evidence>
<dbReference type="Pfam" id="PF04525">
    <property type="entry name" value="LOR"/>
    <property type="match status" value="1"/>
</dbReference>
<sequence>MLMADSETPYHPDAEDLRRIPVDLFVSKKLPGLSSGDLGFADSSDNLVFILRKSSSSLKLVLDSSGVPLFSISRLHNGMWELHKGGVEKRKELVLTVKRTTNRFRKTELEVSFAGNNIAGESLQHLVIKGCPFQKSCTIYSQDSIVAQTSLMYKLRQIYVGRSKFRLTIFPGSIDHSLVVAMVAVFLQGRN</sequence>
<evidence type="ECO:0000256" key="1">
    <source>
        <dbReference type="ARBA" id="ARBA00005437"/>
    </source>
</evidence>
<dbReference type="InterPro" id="IPR007612">
    <property type="entry name" value="LOR"/>
</dbReference>
<accession>A0AAU9SC05</accession>
<organism evidence="2 3">
    <name type="scientific">Thlaspi arvense</name>
    <name type="common">Field penny-cress</name>
    <dbReference type="NCBI Taxonomy" id="13288"/>
    <lineage>
        <taxon>Eukaryota</taxon>
        <taxon>Viridiplantae</taxon>
        <taxon>Streptophyta</taxon>
        <taxon>Embryophyta</taxon>
        <taxon>Tracheophyta</taxon>
        <taxon>Spermatophyta</taxon>
        <taxon>Magnoliopsida</taxon>
        <taxon>eudicotyledons</taxon>
        <taxon>Gunneridae</taxon>
        <taxon>Pentapetalae</taxon>
        <taxon>rosids</taxon>
        <taxon>malvids</taxon>
        <taxon>Brassicales</taxon>
        <taxon>Brassicaceae</taxon>
        <taxon>Thlaspideae</taxon>
        <taxon>Thlaspi</taxon>
    </lineage>
</organism>
<dbReference type="AlphaFoldDB" id="A0AAU9SC05"/>
<dbReference type="PANTHER" id="PTHR31087">
    <property type="match status" value="1"/>
</dbReference>
<dbReference type="Gene3D" id="2.40.160.200">
    <property type="entry name" value="LURP1-related"/>
    <property type="match status" value="1"/>
</dbReference>
<dbReference type="InterPro" id="IPR025659">
    <property type="entry name" value="Tubby-like_C"/>
</dbReference>
<keyword evidence="3" id="KW-1185">Reference proteome</keyword>
<reference evidence="2 3" key="1">
    <citation type="submission" date="2022-03" db="EMBL/GenBank/DDBJ databases">
        <authorList>
            <person name="Nunn A."/>
            <person name="Chopra R."/>
            <person name="Nunn A."/>
            <person name="Contreras Garrido A."/>
        </authorList>
    </citation>
    <scope>NUCLEOTIDE SEQUENCE [LARGE SCALE GENOMIC DNA]</scope>
</reference>
<name>A0AAU9SC05_THLAR</name>
<dbReference type="SUPFAM" id="SSF54518">
    <property type="entry name" value="Tubby C-terminal domain-like"/>
    <property type="match status" value="1"/>
</dbReference>
<protein>
    <recommendedName>
        <fullName evidence="4">Protein LURP-one-related 7</fullName>
    </recommendedName>
</protein>
<proteinExistence type="inferred from homology"/>
<evidence type="ECO:0000313" key="2">
    <source>
        <dbReference type="EMBL" id="CAH2060049.1"/>
    </source>
</evidence>
<dbReference type="Proteomes" id="UP000836841">
    <property type="component" value="Chromosome 4"/>
</dbReference>
<dbReference type="PANTHER" id="PTHR31087:SF85">
    <property type="entry name" value="PROTEIN LURP-ONE-RELATED 7"/>
    <property type="match status" value="1"/>
</dbReference>
<gene>
    <name evidence="2" type="ORF">TAV2_LOCUS12728</name>
</gene>
<evidence type="ECO:0008006" key="4">
    <source>
        <dbReference type="Google" id="ProtNLM"/>
    </source>
</evidence>
<dbReference type="EMBL" id="OU466860">
    <property type="protein sequence ID" value="CAH2060049.1"/>
    <property type="molecule type" value="Genomic_DNA"/>
</dbReference>